<feature type="binding site" evidence="8">
    <location>
        <position position="273"/>
    </location>
    <ligand>
        <name>glyoxylate</name>
        <dbReference type="ChEBI" id="CHEBI:36655"/>
    </ligand>
</feature>
<organism evidence="10 11">
    <name type="scientific">Macrostomum lignano</name>
    <dbReference type="NCBI Taxonomy" id="282301"/>
    <lineage>
        <taxon>Eukaryota</taxon>
        <taxon>Metazoa</taxon>
        <taxon>Spiralia</taxon>
        <taxon>Lophotrochozoa</taxon>
        <taxon>Platyhelminthes</taxon>
        <taxon>Rhabditophora</taxon>
        <taxon>Macrostomorpha</taxon>
        <taxon>Macrostomida</taxon>
        <taxon>Macrostomidae</taxon>
        <taxon>Macrostomum</taxon>
    </lineage>
</organism>
<keyword evidence="10" id="KW-1185">Reference proteome</keyword>
<feature type="binding site" evidence="8">
    <location>
        <position position="112"/>
    </location>
    <ligand>
        <name>FMN</name>
        <dbReference type="ChEBI" id="CHEBI:58210"/>
    </ligand>
</feature>
<accession>A0A1I8HMQ3</accession>
<evidence type="ECO:0000313" key="11">
    <source>
        <dbReference type="WBParaSite" id="maker-uti_cns_0006833-snap-gene-0.7-mRNA-1"/>
    </source>
</evidence>
<protein>
    <recommendedName>
        <fullName evidence="2">(S)-2-hydroxy-acid oxidase</fullName>
        <ecNumber evidence="2">1.1.3.15</ecNumber>
    </recommendedName>
</protein>
<feature type="binding site" evidence="8">
    <location>
        <position position="172"/>
    </location>
    <ligand>
        <name>glyoxylate</name>
        <dbReference type="ChEBI" id="CHEBI:36655"/>
    </ligand>
</feature>
<evidence type="ECO:0000256" key="7">
    <source>
        <dbReference type="PIRSR" id="PIRSR000138-1"/>
    </source>
</evidence>
<comment type="catalytic activity">
    <reaction evidence="5">
        <text>a (2S)-2-hydroxycarboxylate + O2 = a 2-oxocarboxylate + H2O2</text>
        <dbReference type="Rhea" id="RHEA:16789"/>
        <dbReference type="ChEBI" id="CHEBI:15379"/>
        <dbReference type="ChEBI" id="CHEBI:16240"/>
        <dbReference type="ChEBI" id="CHEBI:35179"/>
        <dbReference type="ChEBI" id="CHEBI:58123"/>
        <dbReference type="EC" id="1.1.3.15"/>
    </reaction>
    <physiologicalReaction direction="left-to-right" evidence="5">
        <dbReference type="Rhea" id="RHEA:16790"/>
    </physiologicalReaction>
</comment>
<evidence type="ECO:0000256" key="4">
    <source>
        <dbReference type="ARBA" id="ARBA00024042"/>
    </source>
</evidence>
<feature type="binding site" evidence="8">
    <location>
        <position position="246"/>
    </location>
    <ligand>
        <name>FMN</name>
        <dbReference type="ChEBI" id="CHEBI:58210"/>
    </ligand>
</feature>
<dbReference type="PANTHER" id="PTHR10578">
    <property type="entry name" value="S -2-HYDROXY-ACID OXIDASE-RELATED"/>
    <property type="match status" value="1"/>
</dbReference>
<evidence type="ECO:0000256" key="6">
    <source>
        <dbReference type="ARBA" id="ARBA00029327"/>
    </source>
</evidence>
<dbReference type="PANTHER" id="PTHR10578:SF149">
    <property type="entry name" value="2-HYDROXYACID OXIDASE 2"/>
    <property type="match status" value="1"/>
</dbReference>
<dbReference type="PROSITE" id="PS00557">
    <property type="entry name" value="FMN_HYDROXY_ACID_DH_1"/>
    <property type="match status" value="1"/>
</dbReference>
<name>A0A1I8HMQ3_9PLAT</name>
<dbReference type="GO" id="GO:0010181">
    <property type="term" value="F:FMN binding"/>
    <property type="evidence" value="ECO:0007669"/>
    <property type="project" value="InterPro"/>
</dbReference>
<feature type="binding site" evidence="8">
    <location>
        <position position="270"/>
    </location>
    <ligand>
        <name>glyoxylate</name>
        <dbReference type="ChEBI" id="CHEBI:36655"/>
    </ligand>
</feature>
<keyword evidence="3" id="KW-0560">Oxidoreductase</keyword>
<dbReference type="CDD" id="cd02809">
    <property type="entry name" value="alpha_hydroxyacid_oxid_FMN"/>
    <property type="match status" value="1"/>
</dbReference>
<comment type="cofactor">
    <cofactor evidence="1">
        <name>FMN</name>
        <dbReference type="ChEBI" id="CHEBI:58210"/>
    </cofactor>
</comment>
<dbReference type="InterPro" id="IPR012133">
    <property type="entry name" value="Alpha-hydoxy_acid_DH_FMN"/>
</dbReference>
<evidence type="ECO:0000259" key="9">
    <source>
        <dbReference type="PROSITE" id="PS51349"/>
    </source>
</evidence>
<dbReference type="InterPro" id="IPR000262">
    <property type="entry name" value="FMN-dep_DH"/>
</dbReference>
<comment type="similarity">
    <text evidence="4">Belongs to the FMN-dependent alpha-hydroxy acid dehydrogenase family.</text>
</comment>
<feature type="binding site" evidence="8">
    <location>
        <begin position="324"/>
        <end position="325"/>
    </location>
    <ligand>
        <name>FMN</name>
        <dbReference type="ChEBI" id="CHEBI:58210"/>
    </ligand>
</feature>
<dbReference type="GO" id="GO:0005782">
    <property type="term" value="C:peroxisomal matrix"/>
    <property type="evidence" value="ECO:0007669"/>
    <property type="project" value="TreeGrafter"/>
</dbReference>
<feature type="binding site" evidence="8">
    <location>
        <position position="30"/>
    </location>
    <ligand>
        <name>glyoxylate</name>
        <dbReference type="ChEBI" id="CHEBI:36655"/>
    </ligand>
</feature>
<dbReference type="EC" id="1.1.3.15" evidence="2"/>
<dbReference type="GO" id="GO:0001561">
    <property type="term" value="P:fatty acid alpha-oxidation"/>
    <property type="evidence" value="ECO:0007669"/>
    <property type="project" value="TreeGrafter"/>
</dbReference>
<dbReference type="InterPro" id="IPR037396">
    <property type="entry name" value="FMN_HAD"/>
</dbReference>
<dbReference type="WBParaSite" id="maker-uti_cns_0006833-snap-gene-0.7-mRNA-1">
    <property type="protein sequence ID" value="maker-uti_cns_0006833-snap-gene-0.7-mRNA-1"/>
    <property type="gene ID" value="maker-uti_cns_0006833-snap-gene-0.7"/>
</dbReference>
<evidence type="ECO:0000256" key="1">
    <source>
        <dbReference type="ARBA" id="ARBA00001917"/>
    </source>
</evidence>
<dbReference type="PROSITE" id="PS51349">
    <property type="entry name" value="FMN_HYDROXY_ACID_DH_2"/>
    <property type="match status" value="1"/>
</dbReference>
<dbReference type="InterPro" id="IPR013785">
    <property type="entry name" value="Aldolase_TIM"/>
</dbReference>
<feature type="binding site" evidence="8">
    <location>
        <position position="268"/>
    </location>
    <ligand>
        <name>FMN</name>
        <dbReference type="ChEBI" id="CHEBI:58210"/>
    </ligand>
</feature>
<dbReference type="SUPFAM" id="SSF51395">
    <property type="entry name" value="FMN-linked oxidoreductases"/>
    <property type="match status" value="1"/>
</dbReference>
<reference evidence="11" key="1">
    <citation type="submission" date="2016-11" db="UniProtKB">
        <authorList>
            <consortium name="WormBaseParasite"/>
        </authorList>
    </citation>
    <scope>IDENTIFICATION</scope>
</reference>
<evidence type="ECO:0000256" key="5">
    <source>
        <dbReference type="ARBA" id="ARBA00029325"/>
    </source>
</evidence>
<keyword evidence="8" id="KW-0288">FMN</keyword>
<dbReference type="Pfam" id="PF01070">
    <property type="entry name" value="FMN_dh"/>
    <property type="match status" value="1"/>
</dbReference>
<sequence length="380" mass="40994">KANQSQQQLVCLDDFERWALATLPRKTLDYYRSGANCERTLRDNVDAFQDWLLMPRMLGSVANRSLATTLLGQPVVAPIGVAPTAMQRLASDRGELDTAEAAAEAGVCLTVSTIATCSLESIAQANGPSGLRWFQLYVYKDRELTKRMVSRVEQAGYKALVLTVDTPIFGQRYADARNGFGLPGHLKMANFEAEGGKEAEGMGGSDGLSGGVSALTRYSSQLFDPNLSWADVKWLTEISKLPVIVKGIVRPEDAQLALDSGASAIWVSNHGARQLDTVPASINTLPAIVSAVSGRAEIYLDGGIRTGTDVLKALALGARAVFLGRPVLWGLSHSGRSGVRRVLDIAIKELDLAMALSGETCARTVRPELVVHRRRMKSKL</sequence>
<feature type="binding site" evidence="8">
    <location>
        <begin position="301"/>
        <end position="305"/>
    </location>
    <ligand>
        <name>FMN</name>
        <dbReference type="ChEBI" id="CHEBI:58210"/>
    </ligand>
</feature>
<feature type="binding site" evidence="8">
    <location>
        <position position="137"/>
    </location>
    <ligand>
        <name>glyoxylate</name>
        <dbReference type="ChEBI" id="CHEBI:36655"/>
    </ligand>
</feature>
<dbReference type="FunFam" id="3.20.20.70:FF:000056">
    <property type="entry name" value="hydroxyacid oxidase 2"/>
    <property type="match status" value="1"/>
</dbReference>
<dbReference type="Proteomes" id="UP000095280">
    <property type="component" value="Unplaced"/>
</dbReference>
<keyword evidence="8" id="KW-0285">Flavoprotein</keyword>
<feature type="binding site" evidence="8">
    <location>
        <begin position="83"/>
        <end position="85"/>
    </location>
    <ligand>
        <name>FMN</name>
        <dbReference type="ChEBI" id="CHEBI:58210"/>
    </ligand>
</feature>
<feature type="binding site" evidence="8">
    <location>
        <position position="163"/>
    </location>
    <ligand>
        <name>FMN</name>
        <dbReference type="ChEBI" id="CHEBI:58210"/>
    </ligand>
</feature>
<dbReference type="AlphaFoldDB" id="A0A1I8HMQ3"/>
<evidence type="ECO:0000256" key="8">
    <source>
        <dbReference type="PIRSR" id="PIRSR000138-2"/>
    </source>
</evidence>
<feature type="active site" description="Proton acceptor" evidence="7">
    <location>
        <position position="270"/>
    </location>
</feature>
<dbReference type="GO" id="GO:0003973">
    <property type="term" value="F:(S)-2-hydroxy-acid oxidase activity"/>
    <property type="evidence" value="ECO:0007669"/>
    <property type="project" value="UniProtKB-EC"/>
</dbReference>
<proteinExistence type="inferred from homology"/>
<dbReference type="Gene3D" id="3.20.20.70">
    <property type="entry name" value="Aldolase class I"/>
    <property type="match status" value="1"/>
</dbReference>
<comment type="catalytic activity">
    <reaction evidence="6">
        <text>2-hydroxyoctanoate + O2 = 2-oxooctanoate + H2O2</text>
        <dbReference type="Rhea" id="RHEA:67940"/>
        <dbReference type="ChEBI" id="CHEBI:15379"/>
        <dbReference type="ChEBI" id="CHEBI:16240"/>
        <dbReference type="ChEBI" id="CHEBI:133514"/>
        <dbReference type="ChEBI" id="CHEBI:176689"/>
    </reaction>
    <physiologicalReaction direction="left-to-right" evidence="6">
        <dbReference type="Rhea" id="RHEA:67941"/>
    </physiologicalReaction>
</comment>
<evidence type="ECO:0000313" key="10">
    <source>
        <dbReference type="Proteomes" id="UP000095280"/>
    </source>
</evidence>
<evidence type="ECO:0000256" key="3">
    <source>
        <dbReference type="ARBA" id="ARBA00023002"/>
    </source>
</evidence>
<feature type="domain" description="FMN hydroxy acid dehydrogenase" evidence="9">
    <location>
        <begin position="4"/>
        <end position="375"/>
    </location>
</feature>
<evidence type="ECO:0000256" key="2">
    <source>
        <dbReference type="ARBA" id="ARBA00013087"/>
    </source>
</evidence>
<feature type="binding site" evidence="8">
    <location>
        <position position="135"/>
    </location>
    <ligand>
        <name>FMN</name>
        <dbReference type="ChEBI" id="CHEBI:58210"/>
    </ligand>
</feature>
<dbReference type="PIRSF" id="PIRSF000138">
    <property type="entry name" value="Al-hdrx_acd_dh"/>
    <property type="match status" value="1"/>
</dbReference>
<dbReference type="InterPro" id="IPR008259">
    <property type="entry name" value="FMN_hydac_DH_AS"/>
</dbReference>